<comment type="caution">
    <text evidence="3">The sequence shown here is derived from an EMBL/GenBank/DDBJ whole genome shotgun (WGS) entry which is preliminary data.</text>
</comment>
<sequence>MPPRDRLAPRPVIETEVIHDGMVFDVVAERVALRGDGSAPAPGEPAADVVRREFVRHPGAVAVVALDDQERVLLLSQYRHPVRRELWEVPAGLLDVSGEDARDAAARELAEEADLTAARWDVLVDYFTSPGASDEALRVYLARDLSDVPDGDRFEREDEERDMVAEWVPLDDAVTLVLGGALHNPSAVSGVLAAAAARAAGWDTLRPADAPWPERRVEG</sequence>
<gene>
    <name evidence="3" type="ORF">CAE01nite_30400</name>
</gene>
<keyword evidence="1 3" id="KW-0378">Hydrolase</keyword>
<evidence type="ECO:0000313" key="3">
    <source>
        <dbReference type="EMBL" id="GEO35315.1"/>
    </source>
</evidence>
<dbReference type="PROSITE" id="PS51462">
    <property type="entry name" value="NUDIX"/>
    <property type="match status" value="1"/>
</dbReference>
<protein>
    <submittedName>
        <fullName evidence="3">NUDIX hydrolase</fullName>
    </submittedName>
</protein>
<proteinExistence type="predicted"/>
<dbReference type="InterPro" id="IPR015797">
    <property type="entry name" value="NUDIX_hydrolase-like_dom_sf"/>
</dbReference>
<dbReference type="EMBL" id="BJYY01000019">
    <property type="protein sequence ID" value="GEO35315.1"/>
    <property type="molecule type" value="Genomic_DNA"/>
</dbReference>
<dbReference type="GO" id="GO:0016787">
    <property type="term" value="F:hydrolase activity"/>
    <property type="evidence" value="ECO:0007669"/>
    <property type="project" value="UniProtKB-KW"/>
</dbReference>
<dbReference type="InterPro" id="IPR000086">
    <property type="entry name" value="NUDIX_hydrolase_dom"/>
</dbReference>
<dbReference type="SUPFAM" id="SSF55811">
    <property type="entry name" value="Nudix"/>
    <property type="match status" value="1"/>
</dbReference>
<accession>A0A512DFS3</accession>
<dbReference type="CDD" id="cd24158">
    <property type="entry name" value="NUDIX_ADPRase_Rv1700"/>
    <property type="match status" value="1"/>
</dbReference>
<dbReference type="GO" id="GO:0006753">
    <property type="term" value="P:nucleoside phosphate metabolic process"/>
    <property type="evidence" value="ECO:0007669"/>
    <property type="project" value="TreeGrafter"/>
</dbReference>
<evidence type="ECO:0000313" key="4">
    <source>
        <dbReference type="Proteomes" id="UP000321181"/>
    </source>
</evidence>
<evidence type="ECO:0000259" key="2">
    <source>
        <dbReference type="PROSITE" id="PS51462"/>
    </source>
</evidence>
<evidence type="ECO:0000256" key="1">
    <source>
        <dbReference type="ARBA" id="ARBA00022801"/>
    </source>
</evidence>
<dbReference type="RefSeq" id="WP_146906285.1">
    <property type="nucleotide sequence ID" value="NZ_BAAARM010000005.1"/>
</dbReference>
<dbReference type="GO" id="GO:0005829">
    <property type="term" value="C:cytosol"/>
    <property type="evidence" value="ECO:0007669"/>
    <property type="project" value="TreeGrafter"/>
</dbReference>
<dbReference type="Pfam" id="PF00293">
    <property type="entry name" value="NUDIX"/>
    <property type="match status" value="1"/>
</dbReference>
<name>A0A512DFS3_9CELL</name>
<feature type="domain" description="Nudix hydrolase" evidence="2">
    <location>
        <begin position="55"/>
        <end position="195"/>
    </location>
</feature>
<dbReference type="OrthoDB" id="9806150at2"/>
<dbReference type="GO" id="GO:0019693">
    <property type="term" value="P:ribose phosphate metabolic process"/>
    <property type="evidence" value="ECO:0007669"/>
    <property type="project" value="TreeGrafter"/>
</dbReference>
<dbReference type="Proteomes" id="UP000321181">
    <property type="component" value="Unassembled WGS sequence"/>
</dbReference>
<dbReference type="PANTHER" id="PTHR11839">
    <property type="entry name" value="UDP/ADP-SUGAR PYROPHOSPHATASE"/>
    <property type="match status" value="1"/>
</dbReference>
<dbReference type="AlphaFoldDB" id="A0A512DFS3"/>
<organism evidence="3 4">
    <name type="scientific">Cellulomonas aerilata</name>
    <dbReference type="NCBI Taxonomy" id="515326"/>
    <lineage>
        <taxon>Bacteria</taxon>
        <taxon>Bacillati</taxon>
        <taxon>Actinomycetota</taxon>
        <taxon>Actinomycetes</taxon>
        <taxon>Micrococcales</taxon>
        <taxon>Cellulomonadaceae</taxon>
        <taxon>Cellulomonas</taxon>
    </lineage>
</organism>
<reference evidence="3 4" key="1">
    <citation type="submission" date="2019-07" db="EMBL/GenBank/DDBJ databases">
        <title>Whole genome shotgun sequence of Cellulomonas aerilata NBRC 106308.</title>
        <authorList>
            <person name="Hosoyama A."/>
            <person name="Uohara A."/>
            <person name="Ohji S."/>
            <person name="Ichikawa N."/>
        </authorList>
    </citation>
    <scope>NUCLEOTIDE SEQUENCE [LARGE SCALE GENOMIC DNA]</scope>
    <source>
        <strain evidence="3 4">NBRC 106308</strain>
    </source>
</reference>
<keyword evidence="4" id="KW-1185">Reference proteome</keyword>
<dbReference type="Gene3D" id="3.90.79.10">
    <property type="entry name" value="Nucleoside Triphosphate Pyrophosphohydrolase"/>
    <property type="match status" value="1"/>
</dbReference>
<dbReference type="PANTHER" id="PTHR11839:SF31">
    <property type="entry name" value="ADP-RIBOSE PYROPHOSPHATASE"/>
    <property type="match status" value="1"/>
</dbReference>